<evidence type="ECO:0000313" key="2">
    <source>
        <dbReference type="Proteomes" id="UP000295689"/>
    </source>
</evidence>
<evidence type="ECO:0000313" key="1">
    <source>
        <dbReference type="EMBL" id="TCN25755.1"/>
    </source>
</evidence>
<evidence type="ECO:0008006" key="3">
    <source>
        <dbReference type="Google" id="ProtNLM"/>
    </source>
</evidence>
<reference evidence="1 2" key="1">
    <citation type="journal article" date="2015" name="Stand. Genomic Sci.">
        <title>Genomic Encyclopedia of Bacterial and Archaeal Type Strains, Phase III: the genomes of soil and plant-associated and newly described type strains.</title>
        <authorList>
            <person name="Whitman W.B."/>
            <person name="Woyke T."/>
            <person name="Klenk H.P."/>
            <person name="Zhou Y."/>
            <person name="Lilburn T.G."/>
            <person name="Beck B.J."/>
            <person name="De Vos P."/>
            <person name="Vandamme P."/>
            <person name="Eisen J.A."/>
            <person name="Garrity G."/>
            <person name="Hugenholtz P."/>
            <person name="Kyrpides N.C."/>
        </authorList>
    </citation>
    <scope>NUCLEOTIDE SEQUENCE [LARGE SCALE GENOMIC DNA]</scope>
    <source>
        <strain evidence="1 2">CV53</strain>
    </source>
</reference>
<gene>
    <name evidence="1" type="ORF">EV146_105418</name>
</gene>
<keyword evidence="2" id="KW-1185">Reference proteome</keyword>
<dbReference type="EMBL" id="SLVV01000005">
    <property type="protein sequence ID" value="TCN25755.1"/>
    <property type="molecule type" value="Genomic_DNA"/>
</dbReference>
<sequence>MMESIIPIKGKTNYQITLDPSVWIFDDRKVNLDTYFNQTAENHDETEKYTQSVSKHWDREIMEGAVFPPTLKSERKYEKQKLLEGTYGIPLKPFLLNAGIKDDAKIVLVEHRDGELELPLEEAQKLILGFSKSGRPLTEDGPVHAYYGDGSNSNDPLKGVKSFTVK</sequence>
<proteinExistence type="predicted"/>
<name>A0A4R2BGW5_9BACI</name>
<comment type="caution">
    <text evidence="1">The sequence shown here is derived from an EMBL/GenBank/DDBJ whole genome shotgun (WGS) entry which is preliminary data.</text>
</comment>
<accession>A0A4R2BGW5</accession>
<dbReference type="Proteomes" id="UP000295689">
    <property type="component" value="Unassembled WGS sequence"/>
</dbReference>
<dbReference type="AlphaFoldDB" id="A0A4R2BGW5"/>
<protein>
    <recommendedName>
        <fullName evidence="3">Peptidyl-prolyl cis-trans isomerase</fullName>
    </recommendedName>
</protein>
<organism evidence="1 2">
    <name type="scientific">Mesobacillus foraminis</name>
    <dbReference type="NCBI Taxonomy" id="279826"/>
    <lineage>
        <taxon>Bacteria</taxon>
        <taxon>Bacillati</taxon>
        <taxon>Bacillota</taxon>
        <taxon>Bacilli</taxon>
        <taxon>Bacillales</taxon>
        <taxon>Bacillaceae</taxon>
        <taxon>Mesobacillus</taxon>
    </lineage>
</organism>